<dbReference type="PANTHER" id="PTHR30589">
    <property type="entry name" value="PROLIPOPROTEIN DIACYLGLYCERYL TRANSFERASE"/>
    <property type="match status" value="1"/>
</dbReference>
<feature type="transmembrane region" description="Helical" evidence="7">
    <location>
        <begin position="165"/>
        <end position="189"/>
    </location>
</feature>
<sequence length="260" mass="28199">MFPVLFNLGDFSVPTYGVIYLIAFLSGAVVCAYFGQTDTIPFKRMFEIGFQATIAGELGARLTFVIVEWDRFAAGAIGMRQFLVSGRVVLGGIVAGAAFFAYIVWKHKLPILRLMDAGITGAALGMAIGRIGCLAAGCCFGKPTDWWWGITFTHPLAEKLNGTPLGIALLPTQILQFLSAMVLFALLVWMHRWKSWDGQILVTFFLGAGLMRFGSEFLRGDPRGGAVGITTSQWIALGMVLVAGACLVYRSVRGRRTPCG</sequence>
<evidence type="ECO:0000256" key="4">
    <source>
        <dbReference type="ARBA" id="ARBA00022692"/>
    </source>
</evidence>
<dbReference type="GO" id="GO:0008961">
    <property type="term" value="F:phosphatidylglycerol-prolipoprotein diacylglyceryl transferase activity"/>
    <property type="evidence" value="ECO:0007669"/>
    <property type="project" value="InterPro"/>
</dbReference>
<keyword evidence="3 8" id="KW-0808">Transferase</keyword>
<keyword evidence="6 7" id="KW-0472">Membrane</keyword>
<dbReference type="GO" id="GO:0005886">
    <property type="term" value="C:plasma membrane"/>
    <property type="evidence" value="ECO:0007669"/>
    <property type="project" value="InterPro"/>
</dbReference>
<evidence type="ECO:0000256" key="5">
    <source>
        <dbReference type="ARBA" id="ARBA00022989"/>
    </source>
</evidence>
<dbReference type="AlphaFoldDB" id="A0A8J7CDX6"/>
<proteinExistence type="inferred from homology"/>
<keyword evidence="5 7" id="KW-1133">Transmembrane helix</keyword>
<feature type="transmembrane region" description="Helical" evidence="7">
    <location>
        <begin position="15"/>
        <end position="35"/>
    </location>
</feature>
<protein>
    <submittedName>
        <fullName evidence="8">Prolipoprotein diacylglyceryl transferase</fullName>
    </submittedName>
</protein>
<feature type="transmembrane region" description="Helical" evidence="7">
    <location>
        <begin position="196"/>
        <end position="214"/>
    </location>
</feature>
<accession>A0A8J7CDX6</accession>
<evidence type="ECO:0000256" key="2">
    <source>
        <dbReference type="ARBA" id="ARBA00022475"/>
    </source>
</evidence>
<keyword evidence="2" id="KW-1003">Cell membrane</keyword>
<evidence type="ECO:0000313" key="8">
    <source>
        <dbReference type="EMBL" id="MBD3867394.1"/>
    </source>
</evidence>
<dbReference type="PANTHER" id="PTHR30589:SF0">
    <property type="entry name" value="PHOSPHATIDYLGLYCEROL--PROLIPOPROTEIN DIACYLGLYCERYL TRANSFERASE"/>
    <property type="match status" value="1"/>
</dbReference>
<evidence type="ECO:0000256" key="7">
    <source>
        <dbReference type="SAM" id="Phobius"/>
    </source>
</evidence>
<name>A0A8J7CDX6_9BACT</name>
<keyword evidence="4 7" id="KW-0812">Transmembrane</keyword>
<feature type="transmembrane region" description="Helical" evidence="7">
    <location>
        <begin position="88"/>
        <end position="105"/>
    </location>
</feature>
<reference evidence="8 9" key="1">
    <citation type="submission" date="2020-08" db="EMBL/GenBank/DDBJ databases">
        <title>Acidobacteriota in marine sediments use diverse sulfur dissimilation pathways.</title>
        <authorList>
            <person name="Wasmund K."/>
        </authorList>
    </citation>
    <scope>NUCLEOTIDE SEQUENCE [LARGE SCALE GENOMIC DNA]</scope>
    <source>
        <strain evidence="8">MAG AM4</strain>
    </source>
</reference>
<dbReference type="Pfam" id="PF01790">
    <property type="entry name" value="LGT"/>
    <property type="match status" value="1"/>
</dbReference>
<evidence type="ECO:0000256" key="6">
    <source>
        <dbReference type="ARBA" id="ARBA00023136"/>
    </source>
</evidence>
<gene>
    <name evidence="8" type="ORF">IFK94_04630</name>
</gene>
<feature type="transmembrane region" description="Helical" evidence="7">
    <location>
        <begin position="234"/>
        <end position="252"/>
    </location>
</feature>
<dbReference type="InterPro" id="IPR001640">
    <property type="entry name" value="Lgt"/>
</dbReference>
<evidence type="ECO:0000313" key="9">
    <source>
        <dbReference type="Proteomes" id="UP000648239"/>
    </source>
</evidence>
<evidence type="ECO:0000256" key="3">
    <source>
        <dbReference type="ARBA" id="ARBA00022679"/>
    </source>
</evidence>
<dbReference type="GO" id="GO:0042158">
    <property type="term" value="P:lipoprotein biosynthetic process"/>
    <property type="evidence" value="ECO:0007669"/>
    <property type="project" value="InterPro"/>
</dbReference>
<comment type="similarity">
    <text evidence="1">Belongs to the Lgt family.</text>
</comment>
<comment type="caution">
    <text evidence="8">The sequence shown here is derived from an EMBL/GenBank/DDBJ whole genome shotgun (WGS) entry which is preliminary data.</text>
</comment>
<dbReference type="Proteomes" id="UP000648239">
    <property type="component" value="Unassembled WGS sequence"/>
</dbReference>
<dbReference type="EMBL" id="JACXWD010000009">
    <property type="protein sequence ID" value="MBD3867394.1"/>
    <property type="molecule type" value="Genomic_DNA"/>
</dbReference>
<organism evidence="8 9">
    <name type="scientific">Candidatus Polarisedimenticola svalbardensis</name>
    <dbReference type="NCBI Taxonomy" id="2886004"/>
    <lineage>
        <taxon>Bacteria</taxon>
        <taxon>Pseudomonadati</taxon>
        <taxon>Acidobacteriota</taxon>
        <taxon>Candidatus Polarisedimenticolia</taxon>
        <taxon>Candidatus Polarisedimenticolales</taxon>
        <taxon>Candidatus Polarisedimenticolaceae</taxon>
        <taxon>Candidatus Polarisedimenticola</taxon>
    </lineage>
</organism>
<evidence type="ECO:0000256" key="1">
    <source>
        <dbReference type="ARBA" id="ARBA00007150"/>
    </source>
</evidence>